<dbReference type="CDD" id="cd02966">
    <property type="entry name" value="TlpA_like_family"/>
    <property type="match status" value="1"/>
</dbReference>
<organism evidence="2 3">
    <name type="scientific">Psychroserpens algicola</name>
    <dbReference type="NCBI Taxonomy" id="1719034"/>
    <lineage>
        <taxon>Bacteria</taxon>
        <taxon>Pseudomonadati</taxon>
        <taxon>Bacteroidota</taxon>
        <taxon>Flavobacteriia</taxon>
        <taxon>Flavobacteriales</taxon>
        <taxon>Flavobacteriaceae</taxon>
        <taxon>Psychroserpens</taxon>
    </lineage>
</organism>
<dbReference type="EMBL" id="JALPQF010000013">
    <property type="protein sequence ID" value="MCK8481562.1"/>
    <property type="molecule type" value="Genomic_DNA"/>
</dbReference>
<dbReference type="InterPro" id="IPR013740">
    <property type="entry name" value="Redoxin"/>
</dbReference>
<gene>
    <name evidence="2" type="ORF">MUY34_13105</name>
</gene>
<dbReference type="InterPro" id="IPR036249">
    <property type="entry name" value="Thioredoxin-like_sf"/>
</dbReference>
<reference evidence="2" key="1">
    <citation type="submission" date="2022-04" db="EMBL/GenBank/DDBJ databases">
        <authorList>
            <person name="Ren T."/>
        </authorList>
    </citation>
    <scope>NUCLEOTIDE SEQUENCE</scope>
    <source>
        <strain evidence="2">F63249</strain>
    </source>
</reference>
<protein>
    <submittedName>
        <fullName evidence="2">TlpA family protein disulfide reductase</fullName>
    </submittedName>
</protein>
<dbReference type="SUPFAM" id="SSF52833">
    <property type="entry name" value="Thioredoxin-like"/>
    <property type="match status" value="1"/>
</dbReference>
<name>A0ABT0HB41_9FLAO</name>
<dbReference type="InterPro" id="IPR050553">
    <property type="entry name" value="Thioredoxin_ResA/DsbE_sf"/>
</dbReference>
<feature type="domain" description="Thioredoxin" evidence="1">
    <location>
        <begin position="4"/>
        <end position="151"/>
    </location>
</feature>
<comment type="caution">
    <text evidence="2">The sequence shown here is derived from an EMBL/GenBank/DDBJ whole genome shotgun (WGS) entry which is preliminary data.</text>
</comment>
<evidence type="ECO:0000313" key="2">
    <source>
        <dbReference type="EMBL" id="MCK8481562.1"/>
    </source>
</evidence>
<keyword evidence="3" id="KW-1185">Reference proteome</keyword>
<evidence type="ECO:0000313" key="3">
    <source>
        <dbReference type="Proteomes" id="UP001203687"/>
    </source>
</evidence>
<sequence>MNLYKRLLILICFGISSFSYGQIRFSETIQTSKTATNTEASLFFIDFWATWCKPCVYASEYLGVLQKQYPDRFYVVSLSEENPDVVKRFLKKHPTDLAVSIDYKGETFKANNTRTLPYGLLINANGTVLWKGSPTDFKKTDLERYLRQNTKIKEVNKVLKVQKIKEEVFKADYMPSDDFEIKQLKNETFETLVSSSRGDYIVYKGDLKSIIAKEKKILQSQVQIAPTLNKTYEVYIKKGSNGLFPILEELKLDIFHSEIQGEVLMLDISNMIYWDTHQIDWGENTAEYLIDDTQIQADNVTFEDVMFQLASVLNLPIATKGAEADLDKHDWQIHHRFYNLMQTNLEDAYGIKATKEKGRFKTYMIRKKTP</sequence>
<proteinExistence type="predicted"/>
<evidence type="ECO:0000259" key="1">
    <source>
        <dbReference type="PROSITE" id="PS51352"/>
    </source>
</evidence>
<dbReference type="Gene3D" id="3.40.30.10">
    <property type="entry name" value="Glutaredoxin"/>
    <property type="match status" value="1"/>
</dbReference>
<dbReference type="Pfam" id="PF08534">
    <property type="entry name" value="Redoxin"/>
    <property type="match status" value="1"/>
</dbReference>
<dbReference type="Proteomes" id="UP001203687">
    <property type="component" value="Unassembled WGS sequence"/>
</dbReference>
<dbReference type="PANTHER" id="PTHR42852:SF18">
    <property type="entry name" value="CHROMOSOME UNDETERMINED SCAFFOLD_47, WHOLE GENOME SHOTGUN SEQUENCE"/>
    <property type="match status" value="1"/>
</dbReference>
<dbReference type="PANTHER" id="PTHR42852">
    <property type="entry name" value="THIOL:DISULFIDE INTERCHANGE PROTEIN DSBE"/>
    <property type="match status" value="1"/>
</dbReference>
<dbReference type="InterPro" id="IPR013766">
    <property type="entry name" value="Thioredoxin_domain"/>
</dbReference>
<accession>A0ABT0HB41</accession>
<dbReference type="PROSITE" id="PS51352">
    <property type="entry name" value="THIOREDOXIN_2"/>
    <property type="match status" value="1"/>
</dbReference>
<dbReference type="RefSeq" id="WP_248413439.1">
    <property type="nucleotide sequence ID" value="NZ_JALPQF010000013.1"/>
</dbReference>